<feature type="transmembrane region" description="Helical" evidence="1">
    <location>
        <begin position="27"/>
        <end position="47"/>
    </location>
</feature>
<keyword evidence="1" id="KW-1133">Transmembrane helix</keyword>
<accession>A0A9P4NXE2</accession>
<evidence type="ECO:0000313" key="2">
    <source>
        <dbReference type="EMBL" id="KAF2433367.1"/>
    </source>
</evidence>
<dbReference type="Proteomes" id="UP000800235">
    <property type="component" value="Unassembled WGS sequence"/>
</dbReference>
<dbReference type="AlphaFoldDB" id="A0A9P4NXE2"/>
<evidence type="ECO:0000256" key="1">
    <source>
        <dbReference type="SAM" id="Phobius"/>
    </source>
</evidence>
<evidence type="ECO:0000313" key="3">
    <source>
        <dbReference type="Proteomes" id="UP000800235"/>
    </source>
</evidence>
<reference evidence="2" key="1">
    <citation type="journal article" date="2020" name="Stud. Mycol.">
        <title>101 Dothideomycetes genomes: a test case for predicting lifestyles and emergence of pathogens.</title>
        <authorList>
            <person name="Haridas S."/>
            <person name="Albert R."/>
            <person name="Binder M."/>
            <person name="Bloem J."/>
            <person name="Labutti K."/>
            <person name="Salamov A."/>
            <person name="Andreopoulos B."/>
            <person name="Baker S."/>
            <person name="Barry K."/>
            <person name="Bills G."/>
            <person name="Bluhm B."/>
            <person name="Cannon C."/>
            <person name="Castanera R."/>
            <person name="Culley D."/>
            <person name="Daum C."/>
            <person name="Ezra D."/>
            <person name="Gonzalez J."/>
            <person name="Henrissat B."/>
            <person name="Kuo A."/>
            <person name="Liang C."/>
            <person name="Lipzen A."/>
            <person name="Lutzoni F."/>
            <person name="Magnuson J."/>
            <person name="Mondo S."/>
            <person name="Nolan M."/>
            <person name="Ohm R."/>
            <person name="Pangilinan J."/>
            <person name="Park H.-J."/>
            <person name="Ramirez L."/>
            <person name="Alfaro M."/>
            <person name="Sun H."/>
            <person name="Tritt A."/>
            <person name="Yoshinaga Y."/>
            <person name="Zwiers L.-H."/>
            <person name="Turgeon B."/>
            <person name="Goodwin S."/>
            <person name="Spatafora J."/>
            <person name="Crous P."/>
            <person name="Grigoriev I."/>
        </authorList>
    </citation>
    <scope>NUCLEOTIDE SEQUENCE</scope>
    <source>
        <strain evidence="2">CBS 130266</strain>
    </source>
</reference>
<name>A0A9P4NXE2_9PEZI</name>
<keyword evidence="1" id="KW-0812">Transmembrane</keyword>
<organism evidence="2 3">
    <name type="scientific">Tothia fuscella</name>
    <dbReference type="NCBI Taxonomy" id="1048955"/>
    <lineage>
        <taxon>Eukaryota</taxon>
        <taxon>Fungi</taxon>
        <taxon>Dikarya</taxon>
        <taxon>Ascomycota</taxon>
        <taxon>Pezizomycotina</taxon>
        <taxon>Dothideomycetes</taxon>
        <taxon>Pleosporomycetidae</taxon>
        <taxon>Venturiales</taxon>
        <taxon>Cylindrosympodiaceae</taxon>
        <taxon>Tothia</taxon>
    </lineage>
</organism>
<keyword evidence="3" id="KW-1185">Reference proteome</keyword>
<protein>
    <submittedName>
        <fullName evidence="2">Uncharacterized protein</fullName>
    </submittedName>
</protein>
<comment type="caution">
    <text evidence="2">The sequence shown here is derived from an EMBL/GenBank/DDBJ whole genome shotgun (WGS) entry which is preliminary data.</text>
</comment>
<gene>
    <name evidence="2" type="ORF">EJ08DRAFT_647410</name>
</gene>
<keyword evidence="1" id="KW-0472">Membrane</keyword>
<sequence length="94" mass="10595">MCLRVALCVESEKPTLPERNHEYQRCVAVILVIEASYWIMYLIPFALSLGDRSCGSKTYCVSASTCDAFAHQAVVQPKHLRAIDLLCICQIQYV</sequence>
<proteinExistence type="predicted"/>
<dbReference type="EMBL" id="MU007021">
    <property type="protein sequence ID" value="KAF2433367.1"/>
    <property type="molecule type" value="Genomic_DNA"/>
</dbReference>